<keyword evidence="4" id="KW-1185">Reference proteome</keyword>
<organism evidence="3 4">
    <name type="scientific">Paramicrobacterium chengjingii</name>
    <dbReference type="NCBI Taxonomy" id="2769067"/>
    <lineage>
        <taxon>Bacteria</taxon>
        <taxon>Bacillati</taxon>
        <taxon>Actinomycetota</taxon>
        <taxon>Actinomycetes</taxon>
        <taxon>Micrococcales</taxon>
        <taxon>Microbacteriaceae</taxon>
        <taxon>Paramicrobacterium</taxon>
    </lineage>
</organism>
<evidence type="ECO:0000256" key="1">
    <source>
        <dbReference type="SAM" id="MobiDB-lite"/>
    </source>
</evidence>
<evidence type="ECO:0000256" key="2">
    <source>
        <dbReference type="SAM" id="Phobius"/>
    </source>
</evidence>
<feature type="compositionally biased region" description="Basic and acidic residues" evidence="1">
    <location>
        <begin position="67"/>
        <end position="78"/>
    </location>
</feature>
<dbReference type="Pfam" id="PF14012">
    <property type="entry name" value="DUF4229"/>
    <property type="match status" value="1"/>
</dbReference>
<name>A0ABX6YJM4_9MICO</name>
<keyword evidence="2" id="KW-0812">Transmembrane</keyword>
<dbReference type="RefSeq" id="WP_166985414.1">
    <property type="nucleotide sequence ID" value="NZ_CP061169.1"/>
</dbReference>
<evidence type="ECO:0000313" key="3">
    <source>
        <dbReference type="EMBL" id="QPZ38830.1"/>
    </source>
</evidence>
<sequence length="114" mass="12683">MKRIPAAVTYTVLRLLTFIVPLAILLLLGFNEWFSAIVAALIGFAISLIFLRHPREQVAVAIHNKRTGADSDKPHETPTDEEAEDDVVEHSASAQHTDAHENHDDAHHSDDDVR</sequence>
<feature type="transmembrane region" description="Helical" evidence="2">
    <location>
        <begin position="33"/>
        <end position="51"/>
    </location>
</feature>
<proteinExistence type="predicted"/>
<feature type="transmembrane region" description="Helical" evidence="2">
    <location>
        <begin position="7"/>
        <end position="27"/>
    </location>
</feature>
<evidence type="ECO:0000313" key="4">
    <source>
        <dbReference type="Proteomes" id="UP000662814"/>
    </source>
</evidence>
<feature type="compositionally biased region" description="Basic and acidic residues" evidence="1">
    <location>
        <begin position="97"/>
        <end position="114"/>
    </location>
</feature>
<dbReference type="Proteomes" id="UP000662814">
    <property type="component" value="Chromosome"/>
</dbReference>
<keyword evidence="2" id="KW-1133">Transmembrane helix</keyword>
<reference evidence="3 4" key="1">
    <citation type="submission" date="2020-12" db="EMBL/GenBank/DDBJ databases">
        <title>Microbacterium sp. HY060.</title>
        <authorList>
            <person name="Zhou J."/>
        </authorList>
    </citation>
    <scope>NUCLEOTIDE SEQUENCE [LARGE SCALE GENOMIC DNA]</scope>
    <source>
        <strain evidence="3 4">HY60</strain>
    </source>
</reference>
<feature type="region of interest" description="Disordered" evidence="1">
    <location>
        <begin position="63"/>
        <end position="114"/>
    </location>
</feature>
<keyword evidence="2" id="KW-0472">Membrane</keyword>
<gene>
    <name evidence="3" type="ORF">HCR76_01610</name>
</gene>
<dbReference type="InterPro" id="IPR025323">
    <property type="entry name" value="DUF4229"/>
</dbReference>
<dbReference type="EMBL" id="CP061169">
    <property type="protein sequence ID" value="QPZ38830.1"/>
    <property type="molecule type" value="Genomic_DNA"/>
</dbReference>
<accession>A0ABX6YJM4</accession>
<protein>
    <submittedName>
        <fullName evidence="3">DUF4229 domain-containing protein</fullName>
    </submittedName>
</protein>